<evidence type="ECO:0000313" key="1">
    <source>
        <dbReference type="EMBL" id="ADD93534.1"/>
    </source>
</evidence>
<dbReference type="AlphaFoldDB" id="D6PCT3"/>
<sequence length="219" mass="24638">MNDSLRVYFAGDIFNHKDLVGNLLLADAIKSVSDGRYHCILPQNLEQTTGRSIDIRNQDLLEVMRADLLILNFDGTELDSGTVVEFLYAKSLDVPCVVLRTDFRSGGDEEIGGNPWNLMCSGYPRTEVMTLNGMAWYQEFYHGSDTTKTALDRLYEKLAGKVITRMDKVFKTPSLLPDNPVKTREIFRWALNYAGGGVENLISDTELDELISSKKNKNS</sequence>
<dbReference type="Gene3D" id="3.40.50.450">
    <property type="match status" value="1"/>
</dbReference>
<dbReference type="GO" id="GO:0016740">
    <property type="term" value="F:transferase activity"/>
    <property type="evidence" value="ECO:0007669"/>
    <property type="project" value="UniProtKB-KW"/>
</dbReference>
<dbReference type="SUPFAM" id="SSF52309">
    <property type="entry name" value="N-(deoxy)ribosyltransferase-like"/>
    <property type="match status" value="1"/>
</dbReference>
<protein>
    <submittedName>
        <fullName evidence="1">Nucleoside 2 deoxyribosyltransferase</fullName>
    </submittedName>
</protein>
<accession>D6PCT3</accession>
<proteinExistence type="predicted"/>
<dbReference type="EMBL" id="GU942986">
    <property type="protein sequence ID" value="ADD93534.1"/>
    <property type="molecule type" value="Genomic_DNA"/>
</dbReference>
<reference evidence="1" key="1">
    <citation type="journal article" date="2010" name="ISME J.">
        <title>Metagenome of the Mediterranean deep chlorophyll maximum studied by direct and fosmid library 454 pyrosequencing.</title>
        <authorList>
            <person name="Ghai R."/>
            <person name="Martin-Cuadrado A.B."/>
            <person name="Molto A.G."/>
            <person name="Heredia I.G."/>
            <person name="Cabrera R."/>
            <person name="Martin J."/>
            <person name="Verdu M."/>
            <person name="Deschamps P."/>
            <person name="Moreira D."/>
            <person name="Lopez-Garcia P."/>
            <person name="Mira A."/>
            <person name="Rodriguez-Valera F."/>
        </authorList>
    </citation>
    <scope>NUCLEOTIDE SEQUENCE</scope>
</reference>
<dbReference type="InterPro" id="IPR007710">
    <property type="entry name" value="Nucleoside_deoxyribTrfase"/>
</dbReference>
<organism evidence="1">
    <name type="scientific">uncultured marine bacterium MedDCM-OCT-S04-C191</name>
    <dbReference type="NCBI Taxonomy" id="743053"/>
    <lineage>
        <taxon>Bacteria</taxon>
        <taxon>environmental samples</taxon>
    </lineage>
</organism>
<name>D6PCT3_9BACT</name>
<keyword evidence="1" id="KW-0808">Transferase</keyword>
<dbReference type="Pfam" id="PF05014">
    <property type="entry name" value="Nuc_deoxyrib_tr"/>
    <property type="match status" value="1"/>
</dbReference>